<sequence>MYHCLCRMPKAYSVDGLKETKSNPKTQKIPSAGFCPLPKFQFLSSSSSSSPRRPCALLLSPRPLSVTNPISNLHSLSPTMAGSLFPSHSHSSFSLFSSLLLSLLLPTMTFTTKASSAFTSEPGPVKPTIPLVAFFDRLQETALATFGKTNFDPKFYVDLSLKFELSKTQTAFDQLPKSANGSASVKDLKEFIAEYFEDAGEDMVLAEPEDFVPEPEGFLPKVKNPEVRAWALEVHLLWKNLSRKVSDGVHKRPEFHTLLPLPQQCVIPGSRFREVYYWDSYWVIRGLLASKMYDTAKAIVSNLIYLIEEYGYVLNGARAYYTNRSQPPLLSAMVFEVYKRTGDVEFARKSLPALIKEHEFWNSGIHKVTVQDSQAQKHTLSRYYAMWNKPRPESSTIDKEFASNISNVYEKQHFYREVASAAESGWDFSTRWMRNHSDFTTLATTSILPVDLNAFILRMEHDIALLAKVTGDHNIAERFLKASEARHEAIKTVFWNAEKGQWLDYWLGNSTCNAEAQTWEACNQNQNVFASNFVPLWIELFFSDASLVEKVTRSLQSSGLLCDAGIATSLTKDFPNGWAPIQHMIVEGLARSGLKEAKLVAEDIAVRWIRTNYVAYKKTGTMHEKYDVEKCGAFGGGGEYIPQTGFGWSNGVVLAFLEEFGWPQDRRINC</sequence>
<proteinExistence type="inferred from homology"/>
<organism evidence="3">
    <name type="scientific">Prunus dulcis</name>
    <name type="common">Almond</name>
    <name type="synonym">Amygdalus dulcis</name>
    <dbReference type="NCBI Taxonomy" id="3755"/>
    <lineage>
        <taxon>Eukaryota</taxon>
        <taxon>Viridiplantae</taxon>
        <taxon>Streptophyta</taxon>
        <taxon>Embryophyta</taxon>
        <taxon>Tracheophyta</taxon>
        <taxon>Spermatophyta</taxon>
        <taxon>Magnoliopsida</taxon>
        <taxon>eudicotyledons</taxon>
        <taxon>Gunneridae</taxon>
        <taxon>Pentapetalae</taxon>
        <taxon>rosids</taxon>
        <taxon>fabids</taxon>
        <taxon>Rosales</taxon>
        <taxon>Rosaceae</taxon>
        <taxon>Amygdaloideae</taxon>
        <taxon>Amygdaleae</taxon>
        <taxon>Prunus</taxon>
    </lineage>
</organism>
<keyword evidence="2" id="KW-0326">Glycosidase</keyword>
<dbReference type="PANTHER" id="PTHR23403">
    <property type="entry name" value="TREHALASE"/>
    <property type="match status" value="1"/>
</dbReference>
<dbReference type="InterPro" id="IPR012341">
    <property type="entry name" value="6hp_glycosidase-like_sf"/>
</dbReference>
<dbReference type="AlphaFoldDB" id="A0A4Y1RGQ7"/>
<dbReference type="PRINTS" id="PR00744">
    <property type="entry name" value="GLHYDRLASE37"/>
</dbReference>
<name>A0A4Y1RGQ7_PRUDU</name>
<evidence type="ECO:0000313" key="3">
    <source>
        <dbReference type="EMBL" id="BBH03499.1"/>
    </source>
</evidence>
<dbReference type="EC" id="3.2.1.28" evidence="2"/>
<dbReference type="InterPro" id="IPR001661">
    <property type="entry name" value="Glyco_hydro_37"/>
</dbReference>
<dbReference type="SUPFAM" id="SSF48208">
    <property type="entry name" value="Six-hairpin glycosidases"/>
    <property type="match status" value="1"/>
</dbReference>
<evidence type="ECO:0000256" key="1">
    <source>
        <dbReference type="ARBA" id="ARBA00005615"/>
    </source>
</evidence>
<comment type="catalytic activity">
    <reaction evidence="2">
        <text>alpha,alpha-trehalose + H2O = alpha-D-glucose + beta-D-glucose</text>
        <dbReference type="Rhea" id="RHEA:32675"/>
        <dbReference type="ChEBI" id="CHEBI:15377"/>
        <dbReference type="ChEBI" id="CHEBI:15903"/>
        <dbReference type="ChEBI" id="CHEBI:16551"/>
        <dbReference type="ChEBI" id="CHEBI:17925"/>
        <dbReference type="EC" id="3.2.1.28"/>
    </reaction>
</comment>
<comment type="similarity">
    <text evidence="1 2">Belongs to the glycosyl hydrolase 37 family.</text>
</comment>
<dbReference type="InterPro" id="IPR008928">
    <property type="entry name" value="6-hairpin_glycosidase_sf"/>
</dbReference>
<reference evidence="3" key="1">
    <citation type="journal article" date="2019" name="Science">
        <title>Mutation of a bHLH transcription factor allowed almond domestication.</title>
        <authorList>
            <person name="Sanchez-Perez R."/>
            <person name="Pavan S."/>
            <person name="Mazzeo R."/>
            <person name="Moldovan C."/>
            <person name="Aiese Cigliano R."/>
            <person name="Del Cueto J."/>
            <person name="Ricciardi F."/>
            <person name="Lotti C."/>
            <person name="Ricciardi L."/>
            <person name="Dicenta F."/>
            <person name="Lopez-Marques R.L."/>
            <person name="Lindberg Moller B."/>
        </authorList>
    </citation>
    <scope>NUCLEOTIDE SEQUENCE</scope>
</reference>
<dbReference type="GO" id="GO:0004555">
    <property type="term" value="F:alpha,alpha-trehalase activity"/>
    <property type="evidence" value="ECO:0007669"/>
    <property type="project" value="UniProtKB-EC"/>
</dbReference>
<protein>
    <recommendedName>
        <fullName evidence="2">Trehalase</fullName>
        <ecNumber evidence="2">3.2.1.28</ecNumber>
    </recommendedName>
    <alternativeName>
        <fullName evidence="2">Alpha-trehalose glucohydrolase</fullName>
    </alternativeName>
</protein>
<dbReference type="Gene3D" id="1.50.10.10">
    <property type="match status" value="1"/>
</dbReference>
<keyword evidence="2" id="KW-0378">Hydrolase</keyword>
<dbReference type="EMBL" id="AP019301">
    <property type="protein sequence ID" value="BBH03499.1"/>
    <property type="molecule type" value="Genomic_DNA"/>
</dbReference>
<accession>A0A4Y1RGQ7</accession>
<gene>
    <name evidence="3" type="ORF">Prudu_014395</name>
</gene>
<evidence type="ECO:0000256" key="2">
    <source>
        <dbReference type="RuleBase" id="RU361180"/>
    </source>
</evidence>
<dbReference type="Pfam" id="PF01204">
    <property type="entry name" value="Trehalase"/>
    <property type="match status" value="1"/>
</dbReference>
<dbReference type="GO" id="GO:0005993">
    <property type="term" value="P:trehalose catabolic process"/>
    <property type="evidence" value="ECO:0007669"/>
    <property type="project" value="TreeGrafter"/>
</dbReference>
<dbReference type="PANTHER" id="PTHR23403:SF1">
    <property type="entry name" value="TREHALASE"/>
    <property type="match status" value="1"/>
</dbReference>